<dbReference type="PANTHER" id="PTHR31912">
    <property type="entry name" value="IP13529P"/>
    <property type="match status" value="1"/>
</dbReference>
<reference evidence="2" key="1">
    <citation type="submission" date="2022-12" db="EMBL/GenBank/DDBJ databases">
        <title>Chromosome-level genome assembly of the bean flower thrips Megalurothrips usitatus.</title>
        <authorList>
            <person name="Ma L."/>
            <person name="Liu Q."/>
            <person name="Li H."/>
            <person name="Cai W."/>
        </authorList>
    </citation>
    <scope>NUCLEOTIDE SEQUENCE</scope>
    <source>
        <strain evidence="2">Cailab_2022a</strain>
    </source>
</reference>
<feature type="region of interest" description="Disordered" evidence="1">
    <location>
        <begin position="235"/>
        <end position="256"/>
    </location>
</feature>
<sequence>MTARPDFRLDGNHEAPMRTKEEHNRQVSGVESKPSCSSRYGVKRSCPLNDVPFFHCVEGSVFDSFHDILEGVAPYIIKLVLRHFIVRRQLFSESEFNIRVASFCYGSPDSKNKPSANFQRKMFTSRKNLRQGGCQMWCLMRALPFLICDGIECSEEDKKHMEVVFLLQDITRIVFAFEVSPEDLDRLDSRVYRLLEQYKCLLVDTHVEVEDEDEEDVDDVGEGGPVLQNEGLEAEMEVEDNEGEVEPGDDTVETEEPRAKAKKWIIHLFNKMHHLKHYSDMIRLRGPAIRLWCAKFEGRLKIFRQHSAVYCNFVNIPKTMARMFQLANILKDDEESPLEFQQGLVVTDHNILRSLNIRAGEELVMTNSATFRREEYRPGLFVTLLASDFYPKFALISNVFVHQNQSVFLHVKPWEVLCLSAKYNCFKVSPDDQSLSSTVNVLSLQNFRTVAPWCVRESPSVYLSPRTIFV</sequence>
<feature type="region of interest" description="Disordered" evidence="1">
    <location>
        <begin position="1"/>
        <end position="32"/>
    </location>
</feature>
<dbReference type="AlphaFoldDB" id="A0AAV7Y411"/>
<evidence type="ECO:0000313" key="2">
    <source>
        <dbReference type="EMBL" id="KAJ1531337.1"/>
    </source>
</evidence>
<protein>
    <submittedName>
        <fullName evidence="2">Uncharacterized protein</fullName>
    </submittedName>
</protein>
<feature type="compositionally biased region" description="Basic and acidic residues" evidence="1">
    <location>
        <begin position="1"/>
        <end position="25"/>
    </location>
</feature>
<dbReference type="Proteomes" id="UP001075354">
    <property type="component" value="Chromosome 1"/>
</dbReference>
<evidence type="ECO:0000313" key="3">
    <source>
        <dbReference type="Proteomes" id="UP001075354"/>
    </source>
</evidence>
<dbReference type="PANTHER" id="PTHR31912:SF34">
    <property type="entry name" value="NOTOCHORD-RELATED PROTEIN"/>
    <property type="match status" value="1"/>
</dbReference>
<name>A0AAV7Y411_9NEOP</name>
<accession>A0AAV7Y411</accession>
<proteinExistence type="predicted"/>
<dbReference type="EMBL" id="JAPTSV010000001">
    <property type="protein sequence ID" value="KAJ1531337.1"/>
    <property type="molecule type" value="Genomic_DNA"/>
</dbReference>
<evidence type="ECO:0000256" key="1">
    <source>
        <dbReference type="SAM" id="MobiDB-lite"/>
    </source>
</evidence>
<keyword evidence="3" id="KW-1185">Reference proteome</keyword>
<feature type="compositionally biased region" description="Acidic residues" evidence="1">
    <location>
        <begin position="235"/>
        <end position="254"/>
    </location>
</feature>
<gene>
    <name evidence="2" type="ORF">ONE63_000021</name>
</gene>
<comment type="caution">
    <text evidence="2">The sequence shown here is derived from an EMBL/GenBank/DDBJ whole genome shotgun (WGS) entry which is preliminary data.</text>
</comment>
<organism evidence="2 3">
    <name type="scientific">Megalurothrips usitatus</name>
    <name type="common">bean blossom thrips</name>
    <dbReference type="NCBI Taxonomy" id="439358"/>
    <lineage>
        <taxon>Eukaryota</taxon>
        <taxon>Metazoa</taxon>
        <taxon>Ecdysozoa</taxon>
        <taxon>Arthropoda</taxon>
        <taxon>Hexapoda</taxon>
        <taxon>Insecta</taxon>
        <taxon>Pterygota</taxon>
        <taxon>Neoptera</taxon>
        <taxon>Paraneoptera</taxon>
        <taxon>Thysanoptera</taxon>
        <taxon>Terebrantia</taxon>
        <taxon>Thripoidea</taxon>
        <taxon>Thripidae</taxon>
        <taxon>Megalurothrips</taxon>
    </lineage>
</organism>